<dbReference type="InParanoid" id="A0A067MV75"/>
<reference evidence="3" key="1">
    <citation type="journal article" date="2014" name="Proc. Natl. Acad. Sci. U.S.A.">
        <title>Extensive sampling of basidiomycete genomes demonstrates inadequacy of the white-rot/brown-rot paradigm for wood decay fungi.</title>
        <authorList>
            <person name="Riley R."/>
            <person name="Salamov A.A."/>
            <person name="Brown D.W."/>
            <person name="Nagy L.G."/>
            <person name="Floudas D."/>
            <person name="Held B.W."/>
            <person name="Levasseur A."/>
            <person name="Lombard V."/>
            <person name="Morin E."/>
            <person name="Otillar R."/>
            <person name="Lindquist E.A."/>
            <person name="Sun H."/>
            <person name="LaButti K.M."/>
            <person name="Schmutz J."/>
            <person name="Jabbour D."/>
            <person name="Luo H."/>
            <person name="Baker S.E."/>
            <person name="Pisabarro A.G."/>
            <person name="Walton J.D."/>
            <person name="Blanchette R.A."/>
            <person name="Henrissat B."/>
            <person name="Martin F."/>
            <person name="Cullen D."/>
            <person name="Hibbett D.S."/>
            <person name="Grigoriev I.V."/>
        </authorList>
    </citation>
    <scope>NUCLEOTIDE SEQUENCE [LARGE SCALE GENOMIC DNA]</scope>
    <source>
        <strain evidence="3">FD-172 SS1</strain>
    </source>
</reference>
<evidence type="ECO:0000313" key="2">
    <source>
        <dbReference type="EMBL" id="KDQ19504.1"/>
    </source>
</evidence>
<dbReference type="EMBL" id="KL198019">
    <property type="protein sequence ID" value="KDQ19504.1"/>
    <property type="molecule type" value="Genomic_DNA"/>
</dbReference>
<name>A0A067MV75_BOTB1</name>
<dbReference type="AlphaFoldDB" id="A0A067MV75"/>
<protein>
    <submittedName>
        <fullName evidence="2">Uncharacterized protein</fullName>
    </submittedName>
</protein>
<dbReference type="HOGENOM" id="CLU_2108649_0_0_1"/>
<organism evidence="2 3">
    <name type="scientific">Botryobasidium botryosum (strain FD-172 SS1)</name>
    <dbReference type="NCBI Taxonomy" id="930990"/>
    <lineage>
        <taxon>Eukaryota</taxon>
        <taxon>Fungi</taxon>
        <taxon>Dikarya</taxon>
        <taxon>Basidiomycota</taxon>
        <taxon>Agaricomycotina</taxon>
        <taxon>Agaricomycetes</taxon>
        <taxon>Cantharellales</taxon>
        <taxon>Botryobasidiaceae</taxon>
        <taxon>Botryobasidium</taxon>
    </lineage>
</organism>
<gene>
    <name evidence="2" type="ORF">BOTBODRAFT_440937</name>
</gene>
<proteinExistence type="predicted"/>
<evidence type="ECO:0000313" key="3">
    <source>
        <dbReference type="Proteomes" id="UP000027195"/>
    </source>
</evidence>
<dbReference type="Proteomes" id="UP000027195">
    <property type="component" value="Unassembled WGS sequence"/>
</dbReference>
<sequence>MARMPTSLGRAGSSIWSVMAIVKRVGGGGGSGGGGGCGGEDGGDGGGGWTKTGGWGLYTILLGRKRTLVRFRGFVVFSRAVIIRFSCQKGCICSTATDPFSPVSTQRQPKSTKKN</sequence>
<keyword evidence="3" id="KW-1185">Reference proteome</keyword>
<feature type="compositionally biased region" description="Polar residues" evidence="1">
    <location>
        <begin position="95"/>
        <end position="109"/>
    </location>
</feature>
<evidence type="ECO:0000256" key="1">
    <source>
        <dbReference type="SAM" id="MobiDB-lite"/>
    </source>
</evidence>
<accession>A0A067MV75</accession>
<feature type="region of interest" description="Disordered" evidence="1">
    <location>
        <begin position="95"/>
        <end position="115"/>
    </location>
</feature>